<proteinExistence type="predicted"/>
<dbReference type="PANTHER" id="PTHR32332:SF20">
    <property type="entry name" value="2-NITROPROPANE DIOXYGENASE-LIKE PROTEIN"/>
    <property type="match status" value="1"/>
</dbReference>
<keyword evidence="2" id="KW-0288">FMN</keyword>
<keyword evidence="1" id="KW-0285">Flavoprotein</keyword>
<dbReference type="InterPro" id="IPR004136">
    <property type="entry name" value="NMO"/>
</dbReference>
<comment type="caution">
    <text evidence="4">The sequence shown here is derived from an EMBL/GenBank/DDBJ whole genome shotgun (WGS) entry which is preliminary data.</text>
</comment>
<dbReference type="SUPFAM" id="SSF51412">
    <property type="entry name" value="Inosine monophosphate dehydrogenase (IMPDH)"/>
    <property type="match status" value="1"/>
</dbReference>
<organism evidence="4 5">
    <name type="scientific">Streptomyces rectiviolaceus</name>
    <dbReference type="NCBI Taxonomy" id="332591"/>
    <lineage>
        <taxon>Bacteria</taxon>
        <taxon>Bacillati</taxon>
        <taxon>Actinomycetota</taxon>
        <taxon>Actinomycetes</taxon>
        <taxon>Kitasatosporales</taxon>
        <taxon>Streptomycetaceae</taxon>
        <taxon>Streptomyces</taxon>
    </lineage>
</organism>
<dbReference type="CDD" id="cd04730">
    <property type="entry name" value="NPD_like"/>
    <property type="match status" value="1"/>
</dbReference>
<keyword evidence="5" id="KW-1185">Reference proteome</keyword>
<dbReference type="EMBL" id="BAAAUG010000280">
    <property type="protein sequence ID" value="GAA3155697.1"/>
    <property type="molecule type" value="Genomic_DNA"/>
</dbReference>
<evidence type="ECO:0000313" key="5">
    <source>
        <dbReference type="Proteomes" id="UP001501637"/>
    </source>
</evidence>
<protein>
    <submittedName>
        <fullName evidence="4">Enoyl-[acyl-carrier-protein] reductase FabK</fullName>
    </submittedName>
</protein>
<dbReference type="Pfam" id="PF03060">
    <property type="entry name" value="NMO"/>
    <property type="match status" value="2"/>
</dbReference>
<evidence type="ECO:0000256" key="3">
    <source>
        <dbReference type="ARBA" id="ARBA00023002"/>
    </source>
</evidence>
<name>A0ABP6NQA7_9ACTN</name>
<dbReference type="InterPro" id="IPR013785">
    <property type="entry name" value="Aldolase_TIM"/>
</dbReference>
<evidence type="ECO:0000256" key="2">
    <source>
        <dbReference type="ARBA" id="ARBA00022643"/>
    </source>
</evidence>
<gene>
    <name evidence="4" type="primary">fabK</name>
    <name evidence="4" type="ORF">GCM10010449_85170</name>
</gene>
<accession>A0ABP6NQA7</accession>
<evidence type="ECO:0000313" key="4">
    <source>
        <dbReference type="EMBL" id="GAA3155697.1"/>
    </source>
</evidence>
<dbReference type="PANTHER" id="PTHR32332">
    <property type="entry name" value="2-NITROPROPANE DIOXYGENASE"/>
    <property type="match status" value="1"/>
</dbReference>
<dbReference type="Gene3D" id="3.20.20.70">
    <property type="entry name" value="Aldolase class I"/>
    <property type="match status" value="1"/>
</dbReference>
<sequence>MRATAAGVLGLEASLLQSGMGGVAGTELACAVSNAGAAGCAGGYKLAGGALSAMLDRLTAGTDRPVGVNLIPEVVGPVELDRQVAQVLDETPERVHLSFFGMPDDAVLERVAAAERRLVVQIGTVEDGVHAAARGAVVVAQGTEAGGHLLGTSRRDALVAALRDRLPDACLVASGGIGSPEEAERALDAGADGVLLGTAFVVAHESRAHARFKSAVTGADETDTVITDVYEIGWPGRRHRVLATTVTADPQQPTKFIGKTVVEGKPYLVPRFSAAVPTEATSGRIEEMALYCGRSCGAISDEVSAADVVAAFARVLPGAEVVKTRERADSYVG</sequence>
<dbReference type="Proteomes" id="UP001501637">
    <property type="component" value="Unassembled WGS sequence"/>
</dbReference>
<keyword evidence="3" id="KW-0560">Oxidoreductase</keyword>
<reference evidence="5" key="1">
    <citation type="journal article" date="2019" name="Int. J. Syst. Evol. Microbiol.">
        <title>The Global Catalogue of Microorganisms (GCM) 10K type strain sequencing project: providing services to taxonomists for standard genome sequencing and annotation.</title>
        <authorList>
            <consortium name="The Broad Institute Genomics Platform"/>
            <consortium name="The Broad Institute Genome Sequencing Center for Infectious Disease"/>
            <person name="Wu L."/>
            <person name="Ma J."/>
        </authorList>
    </citation>
    <scope>NUCLEOTIDE SEQUENCE [LARGE SCALE GENOMIC DNA]</scope>
    <source>
        <strain evidence="5">JCM 9092</strain>
    </source>
</reference>
<evidence type="ECO:0000256" key="1">
    <source>
        <dbReference type="ARBA" id="ARBA00022630"/>
    </source>
</evidence>
<dbReference type="RefSeq" id="WP_344531136.1">
    <property type="nucleotide sequence ID" value="NZ_BAAAUG010000280.1"/>
</dbReference>